<accession>A0A0F9R1T7</accession>
<dbReference type="AlphaFoldDB" id="A0A0F9R1T7"/>
<dbReference type="GO" id="GO:0034599">
    <property type="term" value="P:cellular response to oxidative stress"/>
    <property type="evidence" value="ECO:0007669"/>
    <property type="project" value="TreeGrafter"/>
</dbReference>
<evidence type="ECO:0000313" key="1">
    <source>
        <dbReference type="EMBL" id="KKN43147.1"/>
    </source>
</evidence>
<dbReference type="Gene3D" id="3.40.50.80">
    <property type="entry name" value="Nucleotide-binding domain of ferredoxin-NADP reductase (FNR) module"/>
    <property type="match status" value="1"/>
</dbReference>
<dbReference type="PANTHER" id="PTHR47878">
    <property type="entry name" value="OXIDOREDUCTASE FAD/NAD(P)-BINDING DOMAIN PROTEIN"/>
    <property type="match status" value="1"/>
</dbReference>
<dbReference type="InterPro" id="IPR051930">
    <property type="entry name" value="FNR_type-1"/>
</dbReference>
<name>A0A0F9R1T7_9ZZZZ</name>
<dbReference type="SUPFAM" id="SSF52343">
    <property type="entry name" value="Ferredoxin reductase-like, C-terminal NADP-linked domain"/>
    <property type="match status" value="1"/>
</dbReference>
<dbReference type="EMBL" id="LAZR01001532">
    <property type="protein sequence ID" value="KKN43147.1"/>
    <property type="molecule type" value="Genomic_DNA"/>
</dbReference>
<organism evidence="1">
    <name type="scientific">marine sediment metagenome</name>
    <dbReference type="NCBI Taxonomy" id="412755"/>
    <lineage>
        <taxon>unclassified sequences</taxon>
        <taxon>metagenomes</taxon>
        <taxon>ecological metagenomes</taxon>
    </lineage>
</organism>
<dbReference type="InterPro" id="IPR039261">
    <property type="entry name" value="FNR_nucleotide-bd"/>
</dbReference>
<comment type="caution">
    <text evidence="1">The sequence shown here is derived from an EMBL/GenBank/DDBJ whole genome shotgun (WGS) entry which is preliminary data.</text>
</comment>
<evidence type="ECO:0008006" key="2">
    <source>
        <dbReference type="Google" id="ProtNLM"/>
    </source>
</evidence>
<proteinExistence type="predicted"/>
<feature type="non-terminal residue" evidence="1">
    <location>
        <position position="1"/>
    </location>
</feature>
<dbReference type="GO" id="GO:0042167">
    <property type="term" value="P:heme catabolic process"/>
    <property type="evidence" value="ECO:0007669"/>
    <property type="project" value="TreeGrafter"/>
</dbReference>
<gene>
    <name evidence="1" type="ORF">LCGC14_0706220</name>
</gene>
<sequence>YIPVVSREEPLQGLSGRITSAIESNRLFEHVKLNPEPSNAQFMICGNPQMVKDTTALLIDKNFTRNRRKAPGNITVEQYW</sequence>
<reference evidence="1" key="1">
    <citation type="journal article" date="2015" name="Nature">
        <title>Complex archaea that bridge the gap between prokaryotes and eukaryotes.</title>
        <authorList>
            <person name="Spang A."/>
            <person name="Saw J.H."/>
            <person name="Jorgensen S.L."/>
            <person name="Zaremba-Niedzwiedzka K."/>
            <person name="Martijn J."/>
            <person name="Lind A.E."/>
            <person name="van Eijk R."/>
            <person name="Schleper C."/>
            <person name="Guy L."/>
            <person name="Ettema T.J."/>
        </authorList>
    </citation>
    <scope>NUCLEOTIDE SEQUENCE</scope>
</reference>
<protein>
    <recommendedName>
        <fullName evidence="2">Oxidoreductase FAD/NAD(P)-binding domain-containing protein</fullName>
    </recommendedName>
</protein>
<dbReference type="PANTHER" id="PTHR47878:SF2">
    <property type="entry name" value="OXIDOREDUCTASE FAD_NAD(P)-BINDING DOMAIN PROTEIN"/>
    <property type="match status" value="1"/>
</dbReference>